<protein>
    <recommendedName>
        <fullName evidence="3">DUF4283 domain-containing protein</fullName>
    </recommendedName>
</protein>
<proteinExistence type="predicted"/>
<evidence type="ECO:0000313" key="1">
    <source>
        <dbReference type="EMBL" id="ESW13187.1"/>
    </source>
</evidence>
<evidence type="ECO:0000313" key="2">
    <source>
        <dbReference type="Proteomes" id="UP000000226"/>
    </source>
</evidence>
<keyword evidence="2" id="KW-1185">Reference proteome</keyword>
<reference evidence="2" key="1">
    <citation type="journal article" date="2014" name="Nat. Genet.">
        <title>A reference genome for common bean and genome-wide analysis of dual domestications.</title>
        <authorList>
            <person name="Schmutz J."/>
            <person name="McClean P.E."/>
            <person name="Mamidi S."/>
            <person name="Wu G.A."/>
            <person name="Cannon S.B."/>
            <person name="Grimwood J."/>
            <person name="Jenkins J."/>
            <person name="Shu S."/>
            <person name="Song Q."/>
            <person name="Chavarro C."/>
            <person name="Torres-Torres M."/>
            <person name="Geffroy V."/>
            <person name="Moghaddam S.M."/>
            <person name="Gao D."/>
            <person name="Abernathy B."/>
            <person name="Barry K."/>
            <person name="Blair M."/>
            <person name="Brick M.A."/>
            <person name="Chovatia M."/>
            <person name="Gepts P."/>
            <person name="Goodstein D.M."/>
            <person name="Gonzales M."/>
            <person name="Hellsten U."/>
            <person name="Hyten D.L."/>
            <person name="Jia G."/>
            <person name="Kelly J.D."/>
            <person name="Kudrna D."/>
            <person name="Lee R."/>
            <person name="Richard M.M."/>
            <person name="Miklas P.N."/>
            <person name="Osorno J.M."/>
            <person name="Rodrigues J."/>
            <person name="Thareau V."/>
            <person name="Urrea C.A."/>
            <person name="Wang M."/>
            <person name="Yu Y."/>
            <person name="Zhang M."/>
            <person name="Wing R.A."/>
            <person name="Cregan P.B."/>
            <person name="Rokhsar D.S."/>
            <person name="Jackson S.A."/>
        </authorList>
    </citation>
    <scope>NUCLEOTIDE SEQUENCE [LARGE SCALE GENOMIC DNA]</scope>
    <source>
        <strain evidence="2">cv. G19833</strain>
    </source>
</reference>
<accession>V7B5L7</accession>
<name>V7B5L7_PHAVU</name>
<organism evidence="1 2">
    <name type="scientific">Phaseolus vulgaris</name>
    <name type="common">Kidney bean</name>
    <name type="synonym">French bean</name>
    <dbReference type="NCBI Taxonomy" id="3885"/>
    <lineage>
        <taxon>Eukaryota</taxon>
        <taxon>Viridiplantae</taxon>
        <taxon>Streptophyta</taxon>
        <taxon>Embryophyta</taxon>
        <taxon>Tracheophyta</taxon>
        <taxon>Spermatophyta</taxon>
        <taxon>Magnoliopsida</taxon>
        <taxon>eudicotyledons</taxon>
        <taxon>Gunneridae</taxon>
        <taxon>Pentapetalae</taxon>
        <taxon>rosids</taxon>
        <taxon>fabids</taxon>
        <taxon>Fabales</taxon>
        <taxon>Fabaceae</taxon>
        <taxon>Papilionoideae</taxon>
        <taxon>50 kb inversion clade</taxon>
        <taxon>NPAAA clade</taxon>
        <taxon>indigoferoid/millettioid clade</taxon>
        <taxon>Phaseoleae</taxon>
        <taxon>Phaseolus</taxon>
    </lineage>
</organism>
<evidence type="ECO:0008006" key="3">
    <source>
        <dbReference type="Google" id="ProtNLM"/>
    </source>
</evidence>
<dbReference type="Gramene" id="ESW13187">
    <property type="protein sequence ID" value="ESW13187"/>
    <property type="gene ID" value="PHAVU_008G175000g"/>
</dbReference>
<dbReference type="EMBL" id="CM002295">
    <property type="protein sequence ID" value="ESW13187.1"/>
    <property type="molecule type" value="Genomic_DNA"/>
</dbReference>
<sequence length="221" mass="25832">MPRRLDARIKRFGFVRFQCVKDVEVLERRLDSVWIGLWKAQVNKPRYERREVHMKERVSWKCSSALRKFLYQKVQFQGVDTKATKSGSVSYAQAVKNGGTSVSQEDMGKEDVGQESRVPFFFVKSEVPKWLEHSYVGRLSKASDIRVVQESFIMGGLNFVRVLLSSYTEGSIENILEEHKEWLDDIFDSIVPWVESFEVTKKLVWIRCRGIPLKFLEYPLL</sequence>
<dbReference type="Proteomes" id="UP000000226">
    <property type="component" value="Chromosome 8"/>
</dbReference>
<gene>
    <name evidence="1" type="ORF">PHAVU_008G175000g</name>
</gene>
<dbReference type="AlphaFoldDB" id="V7B5L7"/>